<evidence type="ECO:0000256" key="2">
    <source>
        <dbReference type="ARBA" id="ARBA00022448"/>
    </source>
</evidence>
<evidence type="ECO:0000256" key="7">
    <source>
        <dbReference type="ARBA" id="ARBA00023136"/>
    </source>
</evidence>
<evidence type="ECO:0000256" key="3">
    <source>
        <dbReference type="ARBA" id="ARBA00022452"/>
    </source>
</evidence>
<evidence type="ECO:0000313" key="15">
    <source>
        <dbReference type="EMBL" id="HGQ85089.1"/>
    </source>
</evidence>
<comment type="caution">
    <text evidence="15">The sequence shown here is derived from an EMBL/GenBank/DDBJ whole genome shotgun (WGS) entry which is preliminary data.</text>
</comment>
<keyword evidence="3 10" id="KW-1134">Transmembrane beta strand</keyword>
<keyword evidence="4 10" id="KW-0812">Transmembrane</keyword>
<dbReference type="Gene3D" id="2.40.170.20">
    <property type="entry name" value="TonB-dependent receptor, beta-barrel domain"/>
    <property type="match status" value="1"/>
</dbReference>
<keyword evidence="6 11" id="KW-0798">TonB box</keyword>
<feature type="signal peptide" evidence="12">
    <location>
        <begin position="1"/>
        <end position="24"/>
    </location>
</feature>
<dbReference type="InterPro" id="IPR037066">
    <property type="entry name" value="Plug_dom_sf"/>
</dbReference>
<dbReference type="GO" id="GO:0009279">
    <property type="term" value="C:cell outer membrane"/>
    <property type="evidence" value="ECO:0007669"/>
    <property type="project" value="UniProtKB-SubCell"/>
</dbReference>
<dbReference type="PANTHER" id="PTHR30069:SF29">
    <property type="entry name" value="HEMOGLOBIN AND HEMOGLOBIN-HAPTOGLOBIN-BINDING PROTEIN 1-RELATED"/>
    <property type="match status" value="1"/>
</dbReference>
<keyword evidence="8 15" id="KW-0675">Receptor</keyword>
<dbReference type="Pfam" id="PF07715">
    <property type="entry name" value="Plug"/>
    <property type="match status" value="1"/>
</dbReference>
<dbReference type="GO" id="GO:0015344">
    <property type="term" value="F:siderophore uptake transmembrane transporter activity"/>
    <property type="evidence" value="ECO:0007669"/>
    <property type="project" value="TreeGrafter"/>
</dbReference>
<dbReference type="CDD" id="cd01347">
    <property type="entry name" value="ligand_gated_channel"/>
    <property type="match status" value="1"/>
</dbReference>
<organism evidence="15">
    <name type="scientific">Thermodesulfobacterium geofontis</name>
    <dbReference type="NCBI Taxonomy" id="1295609"/>
    <lineage>
        <taxon>Bacteria</taxon>
        <taxon>Pseudomonadati</taxon>
        <taxon>Thermodesulfobacteriota</taxon>
        <taxon>Thermodesulfobacteria</taxon>
        <taxon>Thermodesulfobacteriales</taxon>
        <taxon>Thermodesulfobacteriaceae</taxon>
        <taxon>Thermodesulfobacterium</taxon>
    </lineage>
</organism>
<keyword evidence="7 10" id="KW-0472">Membrane</keyword>
<dbReference type="PROSITE" id="PS52016">
    <property type="entry name" value="TONB_DEPENDENT_REC_3"/>
    <property type="match status" value="1"/>
</dbReference>
<gene>
    <name evidence="15" type="ORF">ENT66_01495</name>
</gene>
<sequence>MSKKVLHKLSFLFLLGTLVSPSFGAEESKEVKEIPEVVVSADRIEEPLKEVTSQVTVITKEELEKKNFIFITDVLRTLPQLYIRANGGPGQTAGAILSRGFKSAHTLVLIDGFKINDPSSGQVDLGSLTVDDIERIEIIEGPQSTLYGSEAVAGVINIITKKGKGRPKIGLYLEGGSYGTYKPSFELSGELKNIDFRLNTFYYYTDGFSAYRYGKEKDGFKNSFVSAKIGLNLLPKVRFEFLGRYNYGRIEYDGWDKDAENLRKEHNYLVGAKLNLDLFEQFKQIFSIYKNYSQRKYYEPIGWSPYTRYTPSTEGFSWENFLNLGKVYSLVFGLDFKKEEVEMLSESSWGSSSYDKKREYTGIFLNNKLSLLESRLLLNAGLRHDDYKNFGEKTTYRLGISYLIPKIDVKLKANYGTSFRVPTFDDLYYPIFSNPNLKPEESKGWDLGFEKTFLENKLILGGSIFYQRYKDLIQFDLQTLQPQNVGKAVIKGAEANLTLKLTQNLSLKANYTYLDSEDRDKEKYLIYKPFHKAEATLEYSLKNLSLIADYVYTGERFADSLNTQKLKKLKSYSLFNLSANYSFNPKIKFYLKVENLFNANYEEVKDYGTPDRSFYAGIKFNY</sequence>
<evidence type="ECO:0000256" key="10">
    <source>
        <dbReference type="PROSITE-ProRule" id="PRU01360"/>
    </source>
</evidence>
<dbReference type="SUPFAM" id="SSF56935">
    <property type="entry name" value="Porins"/>
    <property type="match status" value="1"/>
</dbReference>
<dbReference type="EMBL" id="DSZN01000027">
    <property type="protein sequence ID" value="HGQ85089.1"/>
    <property type="molecule type" value="Genomic_DNA"/>
</dbReference>
<feature type="domain" description="TonB-dependent receptor-like beta-barrel" evidence="13">
    <location>
        <begin position="199"/>
        <end position="596"/>
    </location>
</feature>
<comment type="similarity">
    <text evidence="10 11">Belongs to the TonB-dependent receptor family.</text>
</comment>
<dbReference type="InterPro" id="IPR000531">
    <property type="entry name" value="Beta-barrel_TonB"/>
</dbReference>
<keyword evidence="9 10" id="KW-0998">Cell outer membrane</keyword>
<feature type="domain" description="TonB-dependent receptor plug" evidence="14">
    <location>
        <begin position="48"/>
        <end position="155"/>
    </location>
</feature>
<evidence type="ECO:0000256" key="4">
    <source>
        <dbReference type="ARBA" id="ARBA00022692"/>
    </source>
</evidence>
<reference evidence="15" key="1">
    <citation type="journal article" date="2020" name="mSystems">
        <title>Genome- and Community-Level Interaction Insights into Carbon Utilization and Element Cycling Functions of Hydrothermarchaeota in Hydrothermal Sediment.</title>
        <authorList>
            <person name="Zhou Z."/>
            <person name="Liu Y."/>
            <person name="Xu W."/>
            <person name="Pan J."/>
            <person name="Luo Z.H."/>
            <person name="Li M."/>
        </authorList>
    </citation>
    <scope>NUCLEOTIDE SEQUENCE [LARGE SCALE GENOMIC DNA]</scope>
    <source>
        <strain evidence="15">SpSt-6</strain>
    </source>
</reference>
<accession>A0A7C4JQ19</accession>
<evidence type="ECO:0000256" key="11">
    <source>
        <dbReference type="RuleBase" id="RU003357"/>
    </source>
</evidence>
<evidence type="ECO:0000256" key="8">
    <source>
        <dbReference type="ARBA" id="ARBA00023170"/>
    </source>
</evidence>
<dbReference type="InterPro" id="IPR039426">
    <property type="entry name" value="TonB-dep_rcpt-like"/>
</dbReference>
<evidence type="ECO:0000259" key="13">
    <source>
        <dbReference type="Pfam" id="PF00593"/>
    </source>
</evidence>
<dbReference type="Gene3D" id="2.170.130.10">
    <property type="entry name" value="TonB-dependent receptor, plug domain"/>
    <property type="match status" value="1"/>
</dbReference>
<keyword evidence="2 10" id="KW-0813">Transport</keyword>
<keyword evidence="5 12" id="KW-0732">Signal</keyword>
<evidence type="ECO:0000256" key="12">
    <source>
        <dbReference type="SAM" id="SignalP"/>
    </source>
</evidence>
<dbReference type="Pfam" id="PF00593">
    <property type="entry name" value="TonB_dep_Rec_b-barrel"/>
    <property type="match status" value="1"/>
</dbReference>
<evidence type="ECO:0000256" key="6">
    <source>
        <dbReference type="ARBA" id="ARBA00023077"/>
    </source>
</evidence>
<name>A0A7C4JQ19_9BACT</name>
<evidence type="ECO:0000256" key="5">
    <source>
        <dbReference type="ARBA" id="ARBA00022729"/>
    </source>
</evidence>
<protein>
    <submittedName>
        <fullName evidence="15">TonB-dependent receptor</fullName>
    </submittedName>
</protein>
<dbReference type="InterPro" id="IPR036942">
    <property type="entry name" value="Beta-barrel_TonB_sf"/>
</dbReference>
<comment type="subcellular location">
    <subcellularLocation>
        <location evidence="1 10">Cell outer membrane</location>
        <topology evidence="1 10">Multi-pass membrane protein</topology>
    </subcellularLocation>
</comment>
<evidence type="ECO:0000256" key="9">
    <source>
        <dbReference type="ARBA" id="ARBA00023237"/>
    </source>
</evidence>
<dbReference type="InterPro" id="IPR012910">
    <property type="entry name" value="Plug_dom"/>
</dbReference>
<dbReference type="AlphaFoldDB" id="A0A7C4JQ19"/>
<dbReference type="PANTHER" id="PTHR30069">
    <property type="entry name" value="TONB-DEPENDENT OUTER MEMBRANE RECEPTOR"/>
    <property type="match status" value="1"/>
</dbReference>
<proteinExistence type="inferred from homology"/>
<evidence type="ECO:0000259" key="14">
    <source>
        <dbReference type="Pfam" id="PF07715"/>
    </source>
</evidence>
<feature type="chain" id="PRO_5028454094" evidence="12">
    <location>
        <begin position="25"/>
        <end position="622"/>
    </location>
</feature>
<dbReference type="GO" id="GO:0044718">
    <property type="term" value="P:siderophore transmembrane transport"/>
    <property type="evidence" value="ECO:0007669"/>
    <property type="project" value="TreeGrafter"/>
</dbReference>
<evidence type="ECO:0000256" key="1">
    <source>
        <dbReference type="ARBA" id="ARBA00004571"/>
    </source>
</evidence>